<dbReference type="RefSeq" id="WP_176805043.1">
    <property type="nucleotide sequence ID" value="NZ_JABXYJ010000014.1"/>
</dbReference>
<evidence type="ECO:0000256" key="1">
    <source>
        <dbReference type="SAM" id="Phobius"/>
    </source>
</evidence>
<evidence type="ECO:0000313" key="3">
    <source>
        <dbReference type="Proteomes" id="UP000588051"/>
    </source>
</evidence>
<dbReference type="Proteomes" id="UP000588051">
    <property type="component" value="Unassembled WGS sequence"/>
</dbReference>
<reference evidence="2 3" key="1">
    <citation type="submission" date="2020-06" db="EMBL/GenBank/DDBJ databases">
        <authorList>
            <person name="Qiu C."/>
            <person name="Liu Z."/>
        </authorList>
    </citation>
    <scope>NUCLEOTIDE SEQUENCE [LARGE SCALE GENOMIC DNA]</scope>
    <source>
        <strain evidence="2 3">EM 1</strain>
    </source>
</reference>
<feature type="transmembrane region" description="Helical" evidence="1">
    <location>
        <begin position="35"/>
        <end position="57"/>
    </location>
</feature>
<organism evidence="2 3">
    <name type="scientific">Undibacterium oligocarboniphilum</name>
    <dbReference type="NCBI Taxonomy" id="666702"/>
    <lineage>
        <taxon>Bacteria</taxon>
        <taxon>Pseudomonadati</taxon>
        <taxon>Pseudomonadota</taxon>
        <taxon>Betaproteobacteria</taxon>
        <taxon>Burkholderiales</taxon>
        <taxon>Oxalobacteraceae</taxon>
        <taxon>Undibacterium</taxon>
    </lineage>
</organism>
<sequence length="124" mass="14239">MNNPLKNPISVGFSILITIITFANCVFDSQSNEVILFHCFVAFMSVTAVFGFLMFLAHLDKYEYLDKFSFQDIRQVNWCPAAIEVLQSRINNNQKLRGIDADTMRSIQDEFECSESINDILKKT</sequence>
<gene>
    <name evidence="2" type="ORF">HV832_16380</name>
</gene>
<keyword evidence="1" id="KW-0812">Transmembrane</keyword>
<dbReference type="EMBL" id="JABXYJ010000014">
    <property type="protein sequence ID" value="NVO79397.1"/>
    <property type="molecule type" value="Genomic_DNA"/>
</dbReference>
<dbReference type="AlphaFoldDB" id="A0A850QJV3"/>
<comment type="caution">
    <text evidence="2">The sequence shown here is derived from an EMBL/GenBank/DDBJ whole genome shotgun (WGS) entry which is preliminary data.</text>
</comment>
<protein>
    <submittedName>
        <fullName evidence="2">Uncharacterized protein</fullName>
    </submittedName>
</protein>
<proteinExistence type="predicted"/>
<keyword evidence="1" id="KW-1133">Transmembrane helix</keyword>
<accession>A0A850QJV3</accession>
<name>A0A850QJV3_9BURK</name>
<evidence type="ECO:0000313" key="2">
    <source>
        <dbReference type="EMBL" id="NVO79397.1"/>
    </source>
</evidence>
<keyword evidence="1" id="KW-0472">Membrane</keyword>
<keyword evidence="3" id="KW-1185">Reference proteome</keyword>